<dbReference type="FunCoup" id="A0A2K3CSJ3">
    <property type="interactions" value="97"/>
</dbReference>
<dbReference type="EMBL" id="CM008977">
    <property type="protein sequence ID" value="PNW71221.1"/>
    <property type="molecule type" value="Genomic_DNA"/>
</dbReference>
<dbReference type="PANTHER" id="PTHR35128:SF1">
    <property type="entry name" value="SECRETION-REGULATING GUANINE NUCLEOTIDE EXCHANGE FACTOR"/>
    <property type="match status" value="1"/>
</dbReference>
<reference evidence="1 2" key="1">
    <citation type="journal article" date="2007" name="Science">
        <title>The Chlamydomonas genome reveals the evolution of key animal and plant functions.</title>
        <authorList>
            <person name="Merchant S.S."/>
            <person name="Prochnik S.E."/>
            <person name="Vallon O."/>
            <person name="Harris E.H."/>
            <person name="Karpowicz S.J."/>
            <person name="Witman G.B."/>
            <person name="Terry A."/>
            <person name="Salamov A."/>
            <person name="Fritz-Laylin L.K."/>
            <person name="Marechal-Drouard L."/>
            <person name="Marshall W.F."/>
            <person name="Qu L.H."/>
            <person name="Nelson D.R."/>
            <person name="Sanderfoot A.A."/>
            <person name="Spalding M.H."/>
            <person name="Kapitonov V.V."/>
            <person name="Ren Q."/>
            <person name="Ferris P."/>
            <person name="Lindquist E."/>
            <person name="Shapiro H."/>
            <person name="Lucas S.M."/>
            <person name="Grimwood J."/>
            <person name="Schmutz J."/>
            <person name="Cardol P."/>
            <person name="Cerutti H."/>
            <person name="Chanfreau G."/>
            <person name="Chen C.L."/>
            <person name="Cognat V."/>
            <person name="Croft M.T."/>
            <person name="Dent R."/>
            <person name="Dutcher S."/>
            <person name="Fernandez E."/>
            <person name="Fukuzawa H."/>
            <person name="Gonzalez-Ballester D."/>
            <person name="Gonzalez-Halphen D."/>
            <person name="Hallmann A."/>
            <person name="Hanikenne M."/>
            <person name="Hippler M."/>
            <person name="Inwood W."/>
            <person name="Jabbari K."/>
            <person name="Kalanon M."/>
            <person name="Kuras R."/>
            <person name="Lefebvre P.A."/>
            <person name="Lemaire S.D."/>
            <person name="Lobanov A.V."/>
            <person name="Lohr M."/>
            <person name="Manuell A."/>
            <person name="Meier I."/>
            <person name="Mets L."/>
            <person name="Mittag M."/>
            <person name="Mittelmeier T."/>
            <person name="Moroney J.V."/>
            <person name="Moseley J."/>
            <person name="Napoli C."/>
            <person name="Nedelcu A.M."/>
            <person name="Niyogi K."/>
            <person name="Novoselov S.V."/>
            <person name="Paulsen I.T."/>
            <person name="Pazour G."/>
            <person name="Purton S."/>
            <person name="Ral J.P."/>
            <person name="Riano-Pachon D.M."/>
            <person name="Riekhof W."/>
            <person name="Rymarquis L."/>
            <person name="Schroda M."/>
            <person name="Stern D."/>
            <person name="Umen J."/>
            <person name="Willows R."/>
            <person name="Wilson N."/>
            <person name="Zimmer S.L."/>
            <person name="Allmer J."/>
            <person name="Balk J."/>
            <person name="Bisova K."/>
            <person name="Chen C.J."/>
            <person name="Elias M."/>
            <person name="Gendler K."/>
            <person name="Hauser C."/>
            <person name="Lamb M.R."/>
            <person name="Ledford H."/>
            <person name="Long J.C."/>
            <person name="Minagawa J."/>
            <person name="Page M.D."/>
            <person name="Pan J."/>
            <person name="Pootakham W."/>
            <person name="Roje S."/>
            <person name="Rose A."/>
            <person name="Stahlberg E."/>
            <person name="Terauchi A.M."/>
            <person name="Yang P."/>
            <person name="Ball S."/>
            <person name="Bowler C."/>
            <person name="Dieckmann C.L."/>
            <person name="Gladyshev V.N."/>
            <person name="Green P."/>
            <person name="Jorgensen R."/>
            <person name="Mayfield S."/>
            <person name="Mueller-Roeber B."/>
            <person name="Rajamani S."/>
            <person name="Sayre R.T."/>
            <person name="Brokstein P."/>
            <person name="Dubchak I."/>
            <person name="Goodstein D."/>
            <person name="Hornick L."/>
            <person name="Huang Y.W."/>
            <person name="Jhaveri J."/>
            <person name="Luo Y."/>
            <person name="Martinez D."/>
            <person name="Ngau W.C."/>
            <person name="Otillar B."/>
            <person name="Poliakov A."/>
            <person name="Porter A."/>
            <person name="Szajkowski L."/>
            <person name="Werner G."/>
            <person name="Zhou K."/>
            <person name="Grigoriev I.V."/>
            <person name="Rokhsar D.S."/>
            <person name="Grossman A.R."/>
        </authorList>
    </citation>
    <scope>NUCLEOTIDE SEQUENCE [LARGE SCALE GENOMIC DNA]</scope>
    <source>
        <strain evidence="2">CC-503</strain>
    </source>
</reference>
<dbReference type="ExpressionAtlas" id="A0A2K3CSJ3">
    <property type="expression patterns" value="baseline and differential"/>
</dbReference>
<sequence>MDLLSKGKYETLKDVEVVWQLPAAGAAAAKGVVFLAHGCSHGAVDFWPKSAGCPQCTGLPEEMNITLHVLTRGYAAVAISSYDRRMSRCWQNMWGSRDEILNSASDQADFTRVETALKALLARERLEAAPLFAFGASSGGGFVLGLPPVMPGVFSGVAAQIMGGAPKHFEAYERARETDSVVSHWPPTALVHMPRDGHIGTLVGMNLQELKALKIPHLEIQIPPQPLTPLYMVQRCAPEVDEATSKAIYEALKAADYLDAEGFLRHNPRLAPDWRLILQRANVPGVTSGKLRLEPDLSPLAEELNHLYGAHEISSESTTDLLDWWEASLAAIPADMRAVGIHGEQVETVRR</sequence>
<evidence type="ECO:0000313" key="2">
    <source>
        <dbReference type="Proteomes" id="UP000006906"/>
    </source>
</evidence>
<dbReference type="Gramene" id="PNW71221">
    <property type="protein sequence ID" value="PNW71221"/>
    <property type="gene ID" value="CHLRE_16g692650v5"/>
</dbReference>
<name>A0A2K3CSJ3_CHLRE</name>
<dbReference type="RefSeq" id="XP_001699299.2">
    <property type="nucleotide sequence ID" value="XM_001699247.2"/>
</dbReference>
<dbReference type="OrthoDB" id="10022521at2759"/>
<evidence type="ECO:0008006" key="3">
    <source>
        <dbReference type="Google" id="ProtNLM"/>
    </source>
</evidence>
<keyword evidence="2" id="KW-1185">Reference proteome</keyword>
<accession>A0A2K3CSJ3</accession>
<protein>
    <recommendedName>
        <fullName evidence="3">Peptidase S9 prolyl oligopeptidase catalytic domain-containing protein</fullName>
    </recommendedName>
</protein>
<dbReference type="KEGG" id="cre:CHLRE_16g692650v5"/>
<dbReference type="InParanoid" id="A0A2K3CSJ3"/>
<dbReference type="PANTHER" id="PTHR35128">
    <property type="entry name" value="SECRETION-REGULATING GUANINE NUCLEOTIDE EXCHANGE FACTOR"/>
    <property type="match status" value="1"/>
</dbReference>
<dbReference type="PaxDb" id="3055-EDO98729"/>
<gene>
    <name evidence="1" type="ORF">CHLRE_16g692650v5</name>
</gene>
<organism evidence="1 2">
    <name type="scientific">Chlamydomonas reinhardtii</name>
    <name type="common">Chlamydomonas smithii</name>
    <dbReference type="NCBI Taxonomy" id="3055"/>
    <lineage>
        <taxon>Eukaryota</taxon>
        <taxon>Viridiplantae</taxon>
        <taxon>Chlorophyta</taxon>
        <taxon>core chlorophytes</taxon>
        <taxon>Chlorophyceae</taxon>
        <taxon>CS clade</taxon>
        <taxon>Chlamydomonadales</taxon>
        <taxon>Chlamydomonadaceae</taxon>
        <taxon>Chlamydomonas</taxon>
    </lineage>
</organism>
<proteinExistence type="predicted"/>
<dbReference type="Gene3D" id="3.40.50.1820">
    <property type="entry name" value="alpha/beta hydrolase"/>
    <property type="match status" value="1"/>
</dbReference>
<dbReference type="InterPro" id="IPR029058">
    <property type="entry name" value="AB_hydrolase_fold"/>
</dbReference>
<dbReference type="SUPFAM" id="SSF53474">
    <property type="entry name" value="alpha/beta-Hydrolases"/>
    <property type="match status" value="1"/>
</dbReference>
<evidence type="ECO:0000313" key="1">
    <source>
        <dbReference type="EMBL" id="PNW71221.1"/>
    </source>
</evidence>
<dbReference type="OMA" id="SKMLMKN"/>
<dbReference type="GeneID" id="5724901"/>
<dbReference type="Proteomes" id="UP000006906">
    <property type="component" value="Chromosome 16"/>
</dbReference>
<dbReference type="AlphaFoldDB" id="A0A2K3CSJ3"/>